<dbReference type="Gene3D" id="3.40.630.30">
    <property type="match status" value="1"/>
</dbReference>
<protein>
    <submittedName>
        <fullName evidence="2">GNAT family N-acetyltransferase</fullName>
    </submittedName>
</protein>
<dbReference type="RefSeq" id="WP_248211636.1">
    <property type="nucleotide sequence ID" value="NZ_JALNMH010000023.1"/>
</dbReference>
<keyword evidence="3" id="KW-1185">Reference proteome</keyword>
<proteinExistence type="predicted"/>
<dbReference type="InterPro" id="IPR016181">
    <property type="entry name" value="Acyl_CoA_acyltransferase"/>
</dbReference>
<dbReference type="Proteomes" id="UP001431449">
    <property type="component" value="Unassembled WGS sequence"/>
</dbReference>
<gene>
    <name evidence="2" type="ORF">M0G41_18240</name>
</gene>
<dbReference type="InterPro" id="IPR000182">
    <property type="entry name" value="GNAT_dom"/>
</dbReference>
<reference evidence="2" key="1">
    <citation type="submission" date="2022-04" db="EMBL/GenBank/DDBJ databases">
        <title>Lysobacter sp. CAU 1642 isolated from sea sand.</title>
        <authorList>
            <person name="Kim W."/>
        </authorList>
    </citation>
    <scope>NUCLEOTIDE SEQUENCE</scope>
    <source>
        <strain evidence="2">CAU 1642</strain>
    </source>
</reference>
<dbReference type="EMBL" id="JALNMH010000023">
    <property type="protein sequence ID" value="MCK7595591.1"/>
    <property type="molecule type" value="Genomic_DNA"/>
</dbReference>
<organism evidence="2 3">
    <name type="scientific">Pseudomarimonas salicorniae</name>
    <dbReference type="NCBI Taxonomy" id="2933270"/>
    <lineage>
        <taxon>Bacteria</taxon>
        <taxon>Pseudomonadati</taxon>
        <taxon>Pseudomonadota</taxon>
        <taxon>Gammaproteobacteria</taxon>
        <taxon>Lysobacterales</taxon>
        <taxon>Lysobacteraceae</taxon>
        <taxon>Pseudomarimonas</taxon>
    </lineage>
</organism>
<dbReference type="PANTHER" id="PTHR43792:SF16">
    <property type="entry name" value="N-ACETYLTRANSFERASE DOMAIN-CONTAINING PROTEIN"/>
    <property type="match status" value="1"/>
</dbReference>
<comment type="caution">
    <text evidence="2">The sequence shown here is derived from an EMBL/GenBank/DDBJ whole genome shotgun (WGS) entry which is preliminary data.</text>
</comment>
<name>A0ABT0GM45_9GAMM</name>
<dbReference type="Pfam" id="PF13302">
    <property type="entry name" value="Acetyltransf_3"/>
    <property type="match status" value="1"/>
</dbReference>
<dbReference type="SUPFAM" id="SSF55729">
    <property type="entry name" value="Acyl-CoA N-acyltransferases (Nat)"/>
    <property type="match status" value="1"/>
</dbReference>
<dbReference type="PANTHER" id="PTHR43792">
    <property type="entry name" value="GNAT FAMILY, PUTATIVE (AFU_ORTHOLOGUE AFUA_3G00765)-RELATED-RELATED"/>
    <property type="match status" value="1"/>
</dbReference>
<dbReference type="PROSITE" id="PS51186">
    <property type="entry name" value="GNAT"/>
    <property type="match status" value="1"/>
</dbReference>
<accession>A0ABT0GM45</accession>
<evidence type="ECO:0000259" key="1">
    <source>
        <dbReference type="PROSITE" id="PS51186"/>
    </source>
</evidence>
<dbReference type="InterPro" id="IPR051531">
    <property type="entry name" value="N-acetyltransferase"/>
</dbReference>
<evidence type="ECO:0000313" key="2">
    <source>
        <dbReference type="EMBL" id="MCK7595591.1"/>
    </source>
</evidence>
<sequence>MTELPQIDTERLLLRPPRMEDFPDWAATMSDPETTRFIGGVQTPSEAWRGLMTVAGAWSLTGVSFFSVIERASGRWVGRVGPWAPEGWPGTEVGWTLSRAYHGRGYALEAATAAIDFAFDRLGWSEVIHTIDPLNVASQNLARRLGAERIGPGALPPPYQQSRVDIWAQSKAQWGARRVHSGNRIAQPS</sequence>
<feature type="domain" description="N-acetyltransferase" evidence="1">
    <location>
        <begin position="12"/>
        <end position="173"/>
    </location>
</feature>
<evidence type="ECO:0000313" key="3">
    <source>
        <dbReference type="Proteomes" id="UP001431449"/>
    </source>
</evidence>